<feature type="transmembrane region" description="Helical" evidence="6">
    <location>
        <begin position="224"/>
        <end position="253"/>
    </location>
</feature>
<feature type="transmembrane region" description="Helical" evidence="6">
    <location>
        <begin position="20"/>
        <end position="42"/>
    </location>
</feature>
<dbReference type="KEGG" id="hbl:XJ32_11275"/>
<feature type="transmembrane region" description="Helical" evidence="6">
    <location>
        <begin position="54"/>
        <end position="80"/>
    </location>
</feature>
<dbReference type="GO" id="GO:0016020">
    <property type="term" value="C:membrane"/>
    <property type="evidence" value="ECO:0007669"/>
    <property type="project" value="UniProtKB-SubCell"/>
</dbReference>
<keyword evidence="4 6" id="KW-1133">Transmembrane helix</keyword>
<feature type="transmembrane region" description="Helical" evidence="6">
    <location>
        <begin position="195"/>
        <end position="218"/>
    </location>
</feature>
<dbReference type="RefSeq" id="WP_005219010.1">
    <property type="nucleotide sequence ID" value="NZ_CABKOK010000004.1"/>
</dbReference>
<name>A0A1Q2LJ88_9HELI</name>
<accession>A0A1Q2LJ88</accession>
<evidence type="ECO:0000256" key="5">
    <source>
        <dbReference type="ARBA" id="ARBA00023136"/>
    </source>
</evidence>
<proteinExistence type="inferred from homology"/>
<evidence type="ECO:0000256" key="4">
    <source>
        <dbReference type="ARBA" id="ARBA00022989"/>
    </source>
</evidence>
<evidence type="ECO:0000313" key="7">
    <source>
        <dbReference type="EMBL" id="AQQ60560.1"/>
    </source>
</evidence>
<dbReference type="EMBL" id="CP019645">
    <property type="protein sequence ID" value="AQQ60560.1"/>
    <property type="molecule type" value="Genomic_DNA"/>
</dbReference>
<protein>
    <recommendedName>
        <fullName evidence="9">AI-2E family transporter</fullName>
    </recommendedName>
</protein>
<evidence type="ECO:0008006" key="9">
    <source>
        <dbReference type="Google" id="ProtNLM"/>
    </source>
</evidence>
<dbReference type="AlphaFoldDB" id="A0A1Q2LJ88"/>
<keyword evidence="5 6" id="KW-0472">Membrane</keyword>
<evidence type="ECO:0000313" key="8">
    <source>
        <dbReference type="Proteomes" id="UP000188298"/>
    </source>
</evidence>
<evidence type="ECO:0000256" key="2">
    <source>
        <dbReference type="ARBA" id="ARBA00009773"/>
    </source>
</evidence>
<gene>
    <name evidence="7" type="ORF">XJ32_11275</name>
</gene>
<evidence type="ECO:0000256" key="1">
    <source>
        <dbReference type="ARBA" id="ARBA00004141"/>
    </source>
</evidence>
<feature type="transmembrane region" description="Helical" evidence="6">
    <location>
        <begin position="260"/>
        <end position="283"/>
    </location>
</feature>
<dbReference type="InterPro" id="IPR002549">
    <property type="entry name" value="AI-2E-like"/>
</dbReference>
<comment type="similarity">
    <text evidence="2">Belongs to the autoinducer-2 exporter (AI-2E) (TC 2.A.86) family.</text>
</comment>
<organism evidence="7 8">
    <name type="scientific">Helicobacter bilis</name>
    <dbReference type="NCBI Taxonomy" id="37372"/>
    <lineage>
        <taxon>Bacteria</taxon>
        <taxon>Pseudomonadati</taxon>
        <taxon>Campylobacterota</taxon>
        <taxon>Epsilonproteobacteria</taxon>
        <taxon>Campylobacterales</taxon>
        <taxon>Helicobacteraceae</taxon>
        <taxon>Helicobacter</taxon>
    </lineage>
</organism>
<feature type="transmembrane region" description="Helical" evidence="6">
    <location>
        <begin position="143"/>
        <end position="163"/>
    </location>
</feature>
<feature type="transmembrane region" description="Helical" evidence="6">
    <location>
        <begin position="303"/>
        <end position="336"/>
    </location>
</feature>
<dbReference type="PANTHER" id="PTHR21716">
    <property type="entry name" value="TRANSMEMBRANE PROTEIN"/>
    <property type="match status" value="1"/>
</dbReference>
<evidence type="ECO:0000256" key="3">
    <source>
        <dbReference type="ARBA" id="ARBA00022692"/>
    </source>
</evidence>
<dbReference type="Proteomes" id="UP000188298">
    <property type="component" value="Chromosome"/>
</dbReference>
<reference evidence="7 8" key="1">
    <citation type="submission" date="2017-02" db="EMBL/GenBank/DDBJ databases">
        <title>Whole genome sequencing of Helicobacter bilis strain AAQJH.</title>
        <authorList>
            <person name="Conlan S."/>
            <person name="Thomas P.J."/>
            <person name="Mullikin J."/>
            <person name="Palmore T.N."/>
            <person name="Frank K.M."/>
            <person name="Segre J.A."/>
        </authorList>
    </citation>
    <scope>NUCLEOTIDE SEQUENCE [LARGE SCALE GENOMIC DNA]</scope>
    <source>
        <strain evidence="7 8">AAQJH</strain>
    </source>
</reference>
<keyword evidence="3 6" id="KW-0812">Transmembrane</keyword>
<dbReference type="PANTHER" id="PTHR21716:SF4">
    <property type="entry name" value="TRANSMEMBRANE PROTEIN 245"/>
    <property type="match status" value="1"/>
</dbReference>
<sequence length="349" mass="39187">MQSKIVFGLLFGGVCVATLMLYQAYLFNILIAFLLCVATIWLKHWLQNYVKNALLASLFALLLMIGLVFIPVLFVCYRAFLGVKMINWLSLQSMFDQSKLALQNLAEKLPFIHDYLPSLLNEISFAKISGIVLKLSSIVGENGLKFIIDGFVIIVFLFVFFYFGERLYAYMKRILPFEEAQINEVAMEVSGTLRLVFLSTFFNVVMQGTAFGIIAYFFGFDGVLLGILYGICSMIPIVGGVIVWLPICAILVYQGDFKGAVIVGLYSAVFIGFIIDNIVKPWLIGIVNKRILRTPLQINEFVIFFAILAGIGAFGFWGIIIGPAITALFIALLRVYEHEFVDKNKEMIC</sequence>
<dbReference type="Pfam" id="PF01594">
    <property type="entry name" value="AI-2E_transport"/>
    <property type="match status" value="1"/>
</dbReference>
<comment type="subcellular location">
    <subcellularLocation>
        <location evidence="1">Membrane</location>
        <topology evidence="1">Multi-pass membrane protein</topology>
    </subcellularLocation>
</comment>
<evidence type="ECO:0000256" key="6">
    <source>
        <dbReference type="SAM" id="Phobius"/>
    </source>
</evidence>